<sequence>MLDMERLLKVDPYKIRKTEKLQRPPLFIQSTCSQQSKLRTSNHEYQHVTSQPRF</sequence>
<feature type="region of interest" description="Disordered" evidence="1">
    <location>
        <begin position="32"/>
        <end position="54"/>
    </location>
</feature>
<proteinExistence type="predicted"/>
<accession>A0A2P2P536</accession>
<evidence type="ECO:0000313" key="2">
    <source>
        <dbReference type="EMBL" id="MBX49753.1"/>
    </source>
</evidence>
<protein>
    <submittedName>
        <fullName evidence="2">Uncharacterized protein</fullName>
    </submittedName>
</protein>
<organism evidence="2">
    <name type="scientific">Rhizophora mucronata</name>
    <name type="common">Asiatic mangrove</name>
    <dbReference type="NCBI Taxonomy" id="61149"/>
    <lineage>
        <taxon>Eukaryota</taxon>
        <taxon>Viridiplantae</taxon>
        <taxon>Streptophyta</taxon>
        <taxon>Embryophyta</taxon>
        <taxon>Tracheophyta</taxon>
        <taxon>Spermatophyta</taxon>
        <taxon>Magnoliopsida</taxon>
        <taxon>eudicotyledons</taxon>
        <taxon>Gunneridae</taxon>
        <taxon>Pentapetalae</taxon>
        <taxon>rosids</taxon>
        <taxon>fabids</taxon>
        <taxon>Malpighiales</taxon>
        <taxon>Rhizophoraceae</taxon>
        <taxon>Rhizophora</taxon>
    </lineage>
</organism>
<dbReference type="EMBL" id="GGEC01069269">
    <property type="protein sequence ID" value="MBX49753.1"/>
    <property type="molecule type" value="Transcribed_RNA"/>
</dbReference>
<dbReference type="AlphaFoldDB" id="A0A2P2P536"/>
<evidence type="ECO:0000256" key="1">
    <source>
        <dbReference type="SAM" id="MobiDB-lite"/>
    </source>
</evidence>
<reference evidence="2" key="1">
    <citation type="submission" date="2018-02" db="EMBL/GenBank/DDBJ databases">
        <title>Rhizophora mucronata_Transcriptome.</title>
        <authorList>
            <person name="Meera S.P."/>
            <person name="Sreeshan A."/>
            <person name="Augustine A."/>
        </authorList>
    </citation>
    <scope>NUCLEOTIDE SEQUENCE</scope>
    <source>
        <tissue evidence="2">Leaf</tissue>
    </source>
</reference>
<name>A0A2P2P536_RHIMU</name>